<dbReference type="Pfam" id="PF18758">
    <property type="entry name" value="KDZ"/>
    <property type="match status" value="1"/>
</dbReference>
<dbReference type="HOGENOM" id="CLU_003703_13_1_1"/>
<accession>A0A0D0AX14</accession>
<keyword evidence="5" id="KW-1185">Reference proteome</keyword>
<dbReference type="InterPro" id="IPR041457">
    <property type="entry name" value="CxC2_KDZ-assoc"/>
</dbReference>
<gene>
    <name evidence="4" type="ORF">GYMLUDRAFT_62724</name>
</gene>
<dbReference type="InterPro" id="IPR040521">
    <property type="entry name" value="KDZ"/>
</dbReference>
<dbReference type="PROSITE" id="PS00572">
    <property type="entry name" value="GLYCOSYL_HYDROL_F1_1"/>
    <property type="match status" value="1"/>
</dbReference>
<feature type="active site" description="Nucleophile" evidence="1">
    <location>
        <position position="391"/>
    </location>
</feature>
<name>A0A0D0AX14_9AGAR</name>
<dbReference type="OrthoDB" id="3149508at2759"/>
<protein>
    <submittedName>
        <fullName evidence="4">Unplaced genomic scaffold GYMLUscaffold_61, whole genome shotgun sequence</fullName>
    </submittedName>
</protein>
<evidence type="ECO:0000256" key="1">
    <source>
        <dbReference type="PROSITE-ProRule" id="PRU10055"/>
    </source>
</evidence>
<evidence type="ECO:0000256" key="2">
    <source>
        <dbReference type="SAM" id="MobiDB-lite"/>
    </source>
</evidence>
<evidence type="ECO:0000313" key="5">
    <source>
        <dbReference type="Proteomes" id="UP000053593"/>
    </source>
</evidence>
<evidence type="ECO:0000313" key="4">
    <source>
        <dbReference type="EMBL" id="KIK55120.1"/>
    </source>
</evidence>
<organism evidence="4 5">
    <name type="scientific">Collybiopsis luxurians FD-317 M1</name>
    <dbReference type="NCBI Taxonomy" id="944289"/>
    <lineage>
        <taxon>Eukaryota</taxon>
        <taxon>Fungi</taxon>
        <taxon>Dikarya</taxon>
        <taxon>Basidiomycota</taxon>
        <taxon>Agaricomycotina</taxon>
        <taxon>Agaricomycetes</taxon>
        <taxon>Agaricomycetidae</taxon>
        <taxon>Agaricales</taxon>
        <taxon>Marasmiineae</taxon>
        <taxon>Omphalotaceae</taxon>
        <taxon>Collybiopsis</taxon>
        <taxon>Collybiopsis luxurians</taxon>
    </lineage>
</organism>
<dbReference type="Proteomes" id="UP000053593">
    <property type="component" value="Unassembled WGS sequence"/>
</dbReference>
<dbReference type="PANTHER" id="PTHR33104:SF2">
    <property type="entry name" value="CXC3 LIKE CYSTEINE CLUSTER DOMAIN-CONTAINING PROTEIN"/>
    <property type="match status" value="1"/>
</dbReference>
<feature type="region of interest" description="Disordered" evidence="2">
    <location>
        <begin position="1"/>
        <end position="50"/>
    </location>
</feature>
<dbReference type="EMBL" id="KN834809">
    <property type="protein sequence ID" value="KIK55120.1"/>
    <property type="molecule type" value="Genomic_DNA"/>
</dbReference>
<sequence>MSAYQKCKAQEKDVLRAKQSPRSMKRTKFSRIPLEGESSSSDSLRHPPLFAQPEPSFTTSLIDPELVFSTHIPHETEAEPEKKKSQTTRTMEEFMDELPHLMHLLLSSEARPDVFNICGCGSNLPRRFQCNDCFKYESSCETCFLEHHCNLPFHWARIWKSEGYYQKADISTLRGHNYAIHLCLNHGRCPSPSEPQKVTVVHTNGIHGTRLCYCLCDGRANVLEQCMNARLFPATVKAPRTFITFQALDEFTEHTVSSKKSAHRTTVSDIPTQDPQSQFLLVTRIWQKLCLEKWSGQAHDLLSQFSHRTPGSIVRTCYCCPEDGFNMEEGWERTLKELKWVVFVDYRHADSWLTEYHVRHLNQDQRTLDGNFHIGQYLKNCDPNDISLVTENGIGYFPDQTAVRDYLEKIPNTTEVDSACLIALLLFDLSLRNLPVITLTLSTIRIRRNLGTCFIPAWFKNSDFALMHSYSHTRHERLPTDSTLGASDFCLSYDCNCQYCVNLRPRFQASFPEYVPLINRLRCSIPALHIQDHKDDCRYKFNSAYMPNSGHFHGETAEQPWVELNQLAGSVRQMNSSHRIGVLTFHYGFWNWTKTTRMHLSLATTYCTARDLFAEKRRAYLSSCVQHHTRILEWVKQVDAKDQLPNEIVTDIYQHHLQGRFLFHIHLKEPSSYASLVPSREQIYQKILTSTAPEKEFLNNSSVYLIQLGVVIEHYQQRIMGKKTLNQTETIQKEILHDRESLTQQIGQFRELQVVIMPGVQDLVLSIPSDEQPELEVLYLPSYLPPELRKTRNLDELAELEAWVRVGKLYDCILAVRNAAKYKSLAYKDKAENTRGSTASTCSSLQIRRIEVELTSCIADYQRVRKALIQLNHFLPDQLPHMTMDSTYRRPSTEACRLGDSRRTDGQLYTLAIEFQHTPTPSAVNSEKESIETGIHYAVSSTHQVRQQLRHSGKVHSEHLGQPNKLKTSKDEGWIWQPETTFALLGVQVKDLTAFEDESPGDRIMHYRALAEMERWREVMEKAQSDYLNCMQAFQRMSGAWAKMADRKEASPSPSSPYKSWSFGHSAFARQQAKMYEQLYEQCLKTYNVLQFEQVAKGEILADVVTRQRARQEEEDRAIIEAEIRAAQTFLSDEYDIFSK</sequence>
<reference evidence="4 5" key="1">
    <citation type="submission" date="2014-04" db="EMBL/GenBank/DDBJ databases">
        <title>Evolutionary Origins and Diversification of the Mycorrhizal Mutualists.</title>
        <authorList>
            <consortium name="DOE Joint Genome Institute"/>
            <consortium name="Mycorrhizal Genomics Consortium"/>
            <person name="Kohler A."/>
            <person name="Kuo A."/>
            <person name="Nagy L.G."/>
            <person name="Floudas D."/>
            <person name="Copeland A."/>
            <person name="Barry K.W."/>
            <person name="Cichocki N."/>
            <person name="Veneault-Fourrey C."/>
            <person name="LaButti K."/>
            <person name="Lindquist E.A."/>
            <person name="Lipzen A."/>
            <person name="Lundell T."/>
            <person name="Morin E."/>
            <person name="Murat C."/>
            <person name="Riley R."/>
            <person name="Ohm R."/>
            <person name="Sun H."/>
            <person name="Tunlid A."/>
            <person name="Henrissat B."/>
            <person name="Grigoriev I.V."/>
            <person name="Hibbett D.S."/>
            <person name="Martin F."/>
        </authorList>
    </citation>
    <scope>NUCLEOTIDE SEQUENCE [LARGE SCALE GENOMIC DNA]</scope>
    <source>
        <strain evidence="4 5">FD-317 M1</strain>
    </source>
</reference>
<proteinExistence type="predicted"/>
<dbReference type="Pfam" id="PF18803">
    <property type="entry name" value="CxC2"/>
    <property type="match status" value="1"/>
</dbReference>
<evidence type="ECO:0000259" key="3">
    <source>
        <dbReference type="Pfam" id="PF18803"/>
    </source>
</evidence>
<dbReference type="PANTHER" id="PTHR33104">
    <property type="entry name" value="SI:DKEY-29D5.2"/>
    <property type="match status" value="1"/>
</dbReference>
<dbReference type="AlphaFoldDB" id="A0A0D0AX14"/>
<dbReference type="InterPro" id="IPR018120">
    <property type="entry name" value="Glyco_hydro_1_AS"/>
</dbReference>
<feature type="domain" description="CxC2-like cysteine cluster KDZ transposase-associated" evidence="3">
    <location>
        <begin position="180"/>
        <end position="263"/>
    </location>
</feature>